<keyword evidence="3" id="KW-1185">Reference proteome</keyword>
<accession>A0ABP0KHL8</accession>
<organism evidence="2 3">
    <name type="scientific">Durusdinium trenchii</name>
    <dbReference type="NCBI Taxonomy" id="1381693"/>
    <lineage>
        <taxon>Eukaryota</taxon>
        <taxon>Sar</taxon>
        <taxon>Alveolata</taxon>
        <taxon>Dinophyceae</taxon>
        <taxon>Suessiales</taxon>
        <taxon>Symbiodiniaceae</taxon>
        <taxon>Durusdinium</taxon>
    </lineage>
</organism>
<protein>
    <submittedName>
        <fullName evidence="2">Uncharacterized protein</fullName>
    </submittedName>
</protein>
<dbReference type="Proteomes" id="UP001642464">
    <property type="component" value="Unassembled WGS sequence"/>
</dbReference>
<evidence type="ECO:0000256" key="1">
    <source>
        <dbReference type="SAM" id="MobiDB-lite"/>
    </source>
</evidence>
<dbReference type="InterPro" id="IPR036397">
    <property type="entry name" value="RNaseH_sf"/>
</dbReference>
<name>A0ABP0KHL8_9DINO</name>
<reference evidence="2 3" key="1">
    <citation type="submission" date="2024-02" db="EMBL/GenBank/DDBJ databases">
        <authorList>
            <person name="Chen Y."/>
            <person name="Shah S."/>
            <person name="Dougan E. K."/>
            <person name="Thang M."/>
            <person name="Chan C."/>
        </authorList>
    </citation>
    <scope>NUCLEOTIDE SEQUENCE [LARGE SCALE GENOMIC DNA]</scope>
</reference>
<feature type="region of interest" description="Disordered" evidence="1">
    <location>
        <begin position="38"/>
        <end position="64"/>
    </location>
</feature>
<proteinExistence type="predicted"/>
<dbReference type="EMBL" id="CAXAMM010011214">
    <property type="protein sequence ID" value="CAK9025522.1"/>
    <property type="molecule type" value="Genomic_DNA"/>
</dbReference>
<feature type="region of interest" description="Disordered" evidence="1">
    <location>
        <begin position="479"/>
        <end position="508"/>
    </location>
</feature>
<gene>
    <name evidence="2" type="ORF">SCF082_LOCUS17118</name>
</gene>
<comment type="caution">
    <text evidence="2">The sequence shown here is derived from an EMBL/GenBank/DDBJ whole genome shotgun (WGS) entry which is preliminary data.</text>
</comment>
<sequence>MDAAAGTTDHAFPPLAASVDAALGMEWALGRMVDSRGTSVAAPPGALGPSRNVDGGGTPSPVTHFQRRRDYIDLYDIALDVSDGDWQWSHGWSSNYSGYRGEFSDPPAWPGDQRNKAGLREDDEKRRAFKAALTEQHRRMDESLAQFAVHDFGHAASFGVQIPDAFKATLMKEGAGLNDQNMQNLATLLQDKEDDPVAVAGALGRLDVRSDRIAAFTETATTAHETYVSTSEDLAEDEEALDDEELANELETWKENKEYKAALKTDRTSFTKGSDDRATGQKIVTFRKARSLTPECLRLRQLVDYFNEECLLSFITTSVVHSVTDQNQMIDLQHVNFLTIPTGEAILDIGATQDLIGETALRSVEMHFDFPVPEELATKYNLDKGAFQYMLSPSPYEKGGSDTNLRPTNMTKFASATTFEHEPNERDSRLTCSIAFMGNRATQPSQFEFANFPRHGDGWLPEQISICFMDDVPSVRCSTYSSKKGKSGSPPMAKAKAPPTGAASSVDHQGYINAPSTLLASTTPEAAQVSNQAMAATQNQGDQFAQALYMKFNQTSSRGAGEPEPALPNSRVNPRVNSVGWPSWMMTMISHASEVAAEERMYEVHINKSRGDPQKLSRQLSEGLLMWDFSLEAIDEQIEEENYFGLEHPVHINCGHPDRARMLRAFRAAGALPHILKYIREEFACEACNLEEGADHRRRAQLPRSFNKAVAIDYLYITFGEIQVPILNMVCIGTSYQPWENGKAERHGGWLKNRLDSELHSGRGQTNTLEDFDELLASLTAVKNRWLTRGGFTPSQLVFGELPRIPGELLAEDELALHGVHDAYNDPTEVDEAAGEYRRRHAIRERARQLAMQQESTEAIRRRINIELQIELHKTRFQKVFYQQPILRTHTQNHDQDLEVLCTRLSMTVSLKDMSEEDKRLFEVSDETEWPQPELHSWKAKSRWCIHGHVDPDTGTLCTYSPTPQSEGLMMFLQVYNMKFAFADVKNTFCQSRKLKRPRGPIFAEPCEEIHLPPGALIAVEVPVHGLDDAPAEWRIAVEVDDFILAADPRHYEWLKQEFTGPEIFGVQDKLGGINVNGANQVDLKGFLKTRLKVPGWSLQPKGFHKAGLLFGRRQSLGAPAS</sequence>
<evidence type="ECO:0000313" key="2">
    <source>
        <dbReference type="EMBL" id="CAK9025522.1"/>
    </source>
</evidence>
<dbReference type="Gene3D" id="3.30.420.10">
    <property type="entry name" value="Ribonuclease H-like superfamily/Ribonuclease H"/>
    <property type="match status" value="1"/>
</dbReference>
<evidence type="ECO:0000313" key="3">
    <source>
        <dbReference type="Proteomes" id="UP001642464"/>
    </source>
</evidence>